<evidence type="ECO:0000313" key="2">
    <source>
        <dbReference type="Proteomes" id="UP000203990"/>
    </source>
</evidence>
<evidence type="ECO:0000313" key="1">
    <source>
        <dbReference type="EMBL" id="ALM02411.1"/>
    </source>
</evidence>
<dbReference type="EMBL" id="KT934943">
    <property type="protein sequence ID" value="ALM02411.1"/>
    <property type="molecule type" value="Genomic_DNA"/>
</dbReference>
<keyword evidence="2" id="KW-1185">Reference proteome</keyword>
<dbReference type="GeneID" id="26522974"/>
<reference evidence="1 2" key="1">
    <citation type="submission" date="2015-10" db="EMBL/GenBank/DDBJ databases">
        <title>Complete genome sequence of Klebsiella pneumoniae bacteriophage vB_KpnM_KB57.</title>
        <authorList>
            <person name="Volozhantsev N.V."/>
            <person name="Popova A.V."/>
            <person name="Krasilnikova V.M."/>
            <person name="Bogun A.G."/>
        </authorList>
    </citation>
    <scope>NUCLEOTIDE SEQUENCE [LARGE SCALE GENOMIC DNA]</scope>
</reference>
<accession>A0A0S1S0Y1</accession>
<dbReference type="KEGG" id="vg:26522974"/>
<protein>
    <submittedName>
        <fullName evidence="1">Uncharacterized protein</fullName>
    </submittedName>
</protein>
<sequence>MSIINTTIANTATLFELATRKKLRFASPKGLLTTEDLWDLPMTGNTSLDTVSKLANRDVKASAEESFVVEASAVNGEANLKLDILKYIISVRKAEIADRQAAKEKVERKRKLLDLLAEKDNEKDAAMSREEILKELESL</sequence>
<gene>
    <name evidence="1" type="ORF">KB57_018</name>
</gene>
<organism evidence="1 2">
    <name type="scientific">Klebsiella phage vB_KpnM_KB57</name>
    <dbReference type="NCBI Taxonomy" id="1719140"/>
    <lineage>
        <taxon>Viruses</taxon>
        <taxon>Duplodnaviria</taxon>
        <taxon>Heunggongvirae</taxon>
        <taxon>Uroviricota</taxon>
        <taxon>Caudoviricetes</taxon>
        <taxon>Vequintavirinae</taxon>
        <taxon>Mydovirus</taxon>
        <taxon>Mydovirus KB57</taxon>
    </lineage>
</organism>
<proteinExistence type="predicted"/>
<dbReference type="RefSeq" id="YP_009187631.1">
    <property type="nucleotide sequence ID" value="NC_028659.1"/>
</dbReference>
<name>A0A0S1S0Y1_9CAUD</name>
<dbReference type="OrthoDB" id="15824at10239"/>
<dbReference type="Proteomes" id="UP000203990">
    <property type="component" value="Segment"/>
</dbReference>